<keyword evidence="3 6" id="KW-0540">Nuclease</keyword>
<dbReference type="EMBL" id="JAWDIP010000004">
    <property type="protein sequence ID" value="MDY0396485.1"/>
    <property type="molecule type" value="Genomic_DNA"/>
</dbReference>
<comment type="subcellular location">
    <subcellularLocation>
        <location evidence="6">Cytoplasm</location>
    </subcellularLocation>
</comment>
<dbReference type="RefSeq" id="WP_390353358.1">
    <property type="nucleotide sequence ID" value="NZ_JBHUIZ010000003.1"/>
</dbReference>
<organism evidence="7 8">
    <name type="scientific">Tigheibacillus halophilus</name>
    <dbReference type="NCBI Taxonomy" id="361280"/>
    <lineage>
        <taxon>Bacteria</taxon>
        <taxon>Bacillati</taxon>
        <taxon>Bacillota</taxon>
        <taxon>Bacilli</taxon>
        <taxon>Bacillales</taxon>
        <taxon>Bacillaceae</taxon>
        <taxon>Tigheibacillus</taxon>
    </lineage>
</organism>
<dbReference type="PIRSF" id="PIRSF006488">
    <property type="entry name" value="Exonuc_VII_S"/>
    <property type="match status" value="1"/>
</dbReference>
<evidence type="ECO:0000256" key="5">
    <source>
        <dbReference type="ARBA" id="ARBA00022839"/>
    </source>
</evidence>
<evidence type="ECO:0000313" key="7">
    <source>
        <dbReference type="EMBL" id="MDY0396485.1"/>
    </source>
</evidence>
<comment type="caution">
    <text evidence="7">The sequence shown here is derived from an EMBL/GenBank/DDBJ whole genome shotgun (WGS) entry which is preliminary data.</text>
</comment>
<name>A0ABU5CAW3_9BACI</name>
<dbReference type="SUPFAM" id="SSF116842">
    <property type="entry name" value="XseB-like"/>
    <property type="match status" value="1"/>
</dbReference>
<evidence type="ECO:0000256" key="6">
    <source>
        <dbReference type="HAMAP-Rule" id="MF_00337"/>
    </source>
</evidence>
<dbReference type="Gene3D" id="1.10.287.1040">
    <property type="entry name" value="Exonuclease VII, small subunit"/>
    <property type="match status" value="1"/>
</dbReference>
<dbReference type="Proteomes" id="UP001281447">
    <property type="component" value="Unassembled WGS sequence"/>
</dbReference>
<comment type="catalytic activity">
    <reaction evidence="6">
        <text>Exonucleolytic cleavage in either 5'- to 3'- or 3'- to 5'-direction to yield nucleoside 5'-phosphates.</text>
        <dbReference type="EC" id="3.1.11.6"/>
    </reaction>
</comment>
<evidence type="ECO:0000256" key="1">
    <source>
        <dbReference type="ARBA" id="ARBA00009998"/>
    </source>
</evidence>
<dbReference type="EC" id="3.1.11.6" evidence="6"/>
<evidence type="ECO:0000313" key="8">
    <source>
        <dbReference type="Proteomes" id="UP001281447"/>
    </source>
</evidence>
<comment type="function">
    <text evidence="6">Bidirectionally degrades single-stranded DNA into large acid-insoluble oligonucleotides, which are then degraded further into small acid-soluble oligonucleotides.</text>
</comment>
<keyword evidence="8" id="KW-1185">Reference proteome</keyword>
<evidence type="ECO:0000256" key="2">
    <source>
        <dbReference type="ARBA" id="ARBA00022490"/>
    </source>
</evidence>
<dbReference type="InterPro" id="IPR003761">
    <property type="entry name" value="Exonuc_VII_S"/>
</dbReference>
<sequence length="77" mass="8907">MESKEELSFEDAMKELESIVEKLEAGDVPLEQAITYYQKGMDLSKICNDKLSDVEEKMVRIINSQGETEPFEMQEEE</sequence>
<accession>A0ABU5CAW3</accession>
<dbReference type="PANTHER" id="PTHR34137">
    <property type="entry name" value="EXODEOXYRIBONUCLEASE 7 SMALL SUBUNIT"/>
    <property type="match status" value="1"/>
</dbReference>
<gene>
    <name evidence="6 7" type="primary">xseB</name>
    <name evidence="7" type="ORF">RWE15_21910</name>
</gene>
<dbReference type="PANTHER" id="PTHR34137:SF1">
    <property type="entry name" value="EXODEOXYRIBONUCLEASE 7 SMALL SUBUNIT"/>
    <property type="match status" value="1"/>
</dbReference>
<comment type="subunit">
    <text evidence="6">Heterooligomer composed of large and small subunits.</text>
</comment>
<keyword evidence="5 6" id="KW-0269">Exonuclease</keyword>
<evidence type="ECO:0000256" key="3">
    <source>
        <dbReference type="ARBA" id="ARBA00022722"/>
    </source>
</evidence>
<dbReference type="NCBIfam" id="TIGR01280">
    <property type="entry name" value="xseB"/>
    <property type="match status" value="1"/>
</dbReference>
<reference evidence="7 8" key="1">
    <citation type="submission" date="2023-10" db="EMBL/GenBank/DDBJ databases">
        <title>Virgibacillus halophilus 5B73C genome.</title>
        <authorList>
            <person name="Miliotis G."/>
            <person name="Sengupta P."/>
            <person name="Hameed A."/>
            <person name="Chuvochina M."/>
            <person name="Mcdonagh F."/>
            <person name="Simpson A.C."/>
            <person name="Singh N.K."/>
            <person name="Rekha P.D."/>
            <person name="Raman K."/>
            <person name="Hugenholtz P."/>
            <person name="Venkateswaran K."/>
        </authorList>
    </citation>
    <scope>NUCLEOTIDE SEQUENCE [LARGE SCALE GENOMIC DNA]</scope>
    <source>
        <strain evidence="7 8">5B73C</strain>
    </source>
</reference>
<comment type="similarity">
    <text evidence="1 6">Belongs to the XseB family.</text>
</comment>
<protein>
    <recommendedName>
        <fullName evidence="6">Exodeoxyribonuclease 7 small subunit</fullName>
        <ecNumber evidence="6">3.1.11.6</ecNumber>
    </recommendedName>
    <alternativeName>
        <fullName evidence="6">Exodeoxyribonuclease VII small subunit</fullName>
        <shortName evidence="6">Exonuclease VII small subunit</shortName>
    </alternativeName>
</protein>
<keyword evidence="2 6" id="KW-0963">Cytoplasm</keyword>
<dbReference type="GO" id="GO:0008855">
    <property type="term" value="F:exodeoxyribonuclease VII activity"/>
    <property type="evidence" value="ECO:0007669"/>
    <property type="project" value="UniProtKB-EC"/>
</dbReference>
<dbReference type="HAMAP" id="MF_00337">
    <property type="entry name" value="Exonuc_7_S"/>
    <property type="match status" value="1"/>
</dbReference>
<keyword evidence="4 6" id="KW-0378">Hydrolase</keyword>
<dbReference type="Pfam" id="PF02609">
    <property type="entry name" value="Exonuc_VII_S"/>
    <property type="match status" value="1"/>
</dbReference>
<proteinExistence type="inferred from homology"/>
<evidence type="ECO:0000256" key="4">
    <source>
        <dbReference type="ARBA" id="ARBA00022801"/>
    </source>
</evidence>
<dbReference type="InterPro" id="IPR037004">
    <property type="entry name" value="Exonuc_VII_ssu_sf"/>
</dbReference>